<evidence type="ECO:0000313" key="1">
    <source>
        <dbReference type="EMBL" id="KAB1647962.1"/>
    </source>
</evidence>
<reference evidence="1 2" key="1">
    <citation type="submission" date="2019-09" db="EMBL/GenBank/DDBJ databases">
        <title>Whole genome shotgun sequencing (WGS) of Ellagibacter isourolithinifaciens DSM 104140(T) and Adlercreutzia muris DSM 29508(T).</title>
        <authorList>
            <person name="Stoll D.A."/>
            <person name="Danylec N."/>
            <person name="Huch M."/>
        </authorList>
    </citation>
    <scope>NUCLEOTIDE SEQUENCE [LARGE SCALE GENOMIC DNA]</scope>
    <source>
        <strain evidence="1 2">DSM 29508</strain>
    </source>
</reference>
<sequence>MEWTMITDARLKAYAYDGDGNDWSISFDGYTDCEAPLGGDGVVLTRNDERVASVDVEYFGDDAEAAGFDMDAVVSLVVESLKTIAEAMASGTSADDAEQRESAGHADGGVELSISENAASGRTHFKGSTADGYAFYGIADPQPSEVGIPTPERPDGSRVVKLNVCAPDGACAYDYCRALFMPAEDDADREAVTEILAALDAALCRAGE</sequence>
<protein>
    <submittedName>
        <fullName evidence="1">Uncharacterized protein</fullName>
    </submittedName>
</protein>
<dbReference type="RefSeq" id="WP_151430618.1">
    <property type="nucleotide sequence ID" value="NZ_JANJZI010000003.1"/>
</dbReference>
<keyword evidence="2" id="KW-1185">Reference proteome</keyword>
<evidence type="ECO:0000313" key="2">
    <source>
        <dbReference type="Proteomes" id="UP000479639"/>
    </source>
</evidence>
<dbReference type="Proteomes" id="UP000479639">
    <property type="component" value="Unassembled WGS sequence"/>
</dbReference>
<gene>
    <name evidence="1" type="ORF">F8D48_06630</name>
</gene>
<name>A0A7C8FZ88_9ACTN</name>
<dbReference type="EMBL" id="WAJS01000017">
    <property type="protein sequence ID" value="KAB1647962.1"/>
    <property type="molecule type" value="Genomic_DNA"/>
</dbReference>
<dbReference type="AlphaFoldDB" id="A0A7C8FZ88"/>
<organism evidence="1 2">
    <name type="scientific">Adlercreutzia muris</name>
    <dbReference type="NCBI Taxonomy" id="1796610"/>
    <lineage>
        <taxon>Bacteria</taxon>
        <taxon>Bacillati</taxon>
        <taxon>Actinomycetota</taxon>
        <taxon>Coriobacteriia</taxon>
        <taxon>Eggerthellales</taxon>
        <taxon>Eggerthellaceae</taxon>
        <taxon>Adlercreutzia</taxon>
    </lineage>
</organism>
<comment type="caution">
    <text evidence="1">The sequence shown here is derived from an EMBL/GenBank/DDBJ whole genome shotgun (WGS) entry which is preliminary data.</text>
</comment>
<proteinExistence type="predicted"/>
<accession>A0A7C8FZ88</accession>